<dbReference type="InterPro" id="IPR016156">
    <property type="entry name" value="FAD/NAD-linked_Rdtase_dimer_sf"/>
</dbReference>
<dbReference type="SUPFAM" id="SSF51905">
    <property type="entry name" value="FAD/NAD(P)-binding domain"/>
    <property type="match status" value="1"/>
</dbReference>
<name>A0ABP0RNF5_9DINO</name>
<evidence type="ECO:0000313" key="11">
    <source>
        <dbReference type="Proteomes" id="UP001642464"/>
    </source>
</evidence>
<organism evidence="10 11">
    <name type="scientific">Durusdinium trenchii</name>
    <dbReference type="NCBI Taxonomy" id="1381693"/>
    <lineage>
        <taxon>Eukaryota</taxon>
        <taxon>Sar</taxon>
        <taxon>Alveolata</taxon>
        <taxon>Dinophyceae</taxon>
        <taxon>Suessiales</taxon>
        <taxon>Symbiodiniaceae</taxon>
        <taxon>Durusdinium</taxon>
    </lineage>
</organism>
<feature type="domain" description="CRAL-TRIO" evidence="9">
    <location>
        <begin position="13"/>
        <end position="167"/>
    </location>
</feature>
<dbReference type="Gene3D" id="3.50.50.60">
    <property type="entry name" value="FAD/NAD(P)-binding domain"/>
    <property type="match status" value="2"/>
</dbReference>
<dbReference type="SUPFAM" id="SSF55424">
    <property type="entry name" value="FAD/NAD-linked reductases, dimerisation (C-terminal) domain"/>
    <property type="match status" value="1"/>
</dbReference>
<comment type="cofactor">
    <cofactor evidence="8">
        <name>FAD</name>
        <dbReference type="ChEBI" id="CHEBI:57692"/>
    </cofactor>
    <text evidence="8">Binds 1 FAD per subunit.</text>
</comment>
<dbReference type="InterPro" id="IPR004099">
    <property type="entry name" value="Pyr_nucl-diS_OxRdtase_dimer"/>
</dbReference>
<dbReference type="Gene3D" id="3.30.390.30">
    <property type="match status" value="1"/>
</dbReference>
<keyword evidence="11" id="KW-1185">Reference proteome</keyword>
<keyword evidence="7 8" id="KW-0676">Redox-active center</keyword>
<reference evidence="10 11" key="1">
    <citation type="submission" date="2024-02" db="EMBL/GenBank/DDBJ databases">
        <authorList>
            <person name="Chen Y."/>
            <person name="Shah S."/>
            <person name="Dougan E. K."/>
            <person name="Thang M."/>
            <person name="Chan C."/>
        </authorList>
    </citation>
    <scope>NUCLEOTIDE SEQUENCE [LARGE SCALE GENOMIC DNA]</scope>
</reference>
<keyword evidence="5 8" id="KW-0520">NAD</keyword>
<evidence type="ECO:0000259" key="9">
    <source>
        <dbReference type="PROSITE" id="PS50191"/>
    </source>
</evidence>
<comment type="similarity">
    <text evidence="1 8">Belongs to the class-I pyridine nucleotide-disulfide oxidoreductase family.</text>
</comment>
<evidence type="ECO:0000313" key="10">
    <source>
        <dbReference type="EMBL" id="CAK9102149.1"/>
    </source>
</evidence>
<dbReference type="PRINTS" id="PR00411">
    <property type="entry name" value="PNDRDTASEI"/>
</dbReference>
<evidence type="ECO:0000256" key="3">
    <source>
        <dbReference type="ARBA" id="ARBA00022827"/>
    </source>
</evidence>
<keyword evidence="4 8" id="KW-0560">Oxidoreductase</keyword>
<dbReference type="InterPro" id="IPR036865">
    <property type="entry name" value="CRAL-TRIO_dom_sf"/>
</dbReference>
<protein>
    <recommendedName>
        <fullName evidence="8">Dihydrolipoyl dehydrogenase</fullName>
        <ecNumber evidence="8">1.8.1.4</ecNumber>
    </recommendedName>
</protein>
<dbReference type="InterPro" id="IPR050151">
    <property type="entry name" value="Class-I_Pyr_Nuc-Dis_Oxidored"/>
</dbReference>
<dbReference type="PANTHER" id="PTHR22912">
    <property type="entry name" value="DISULFIDE OXIDOREDUCTASE"/>
    <property type="match status" value="1"/>
</dbReference>
<dbReference type="EC" id="1.8.1.4" evidence="8"/>
<dbReference type="InterPro" id="IPR012999">
    <property type="entry name" value="Pyr_OxRdtase_I_AS"/>
</dbReference>
<evidence type="ECO:0000256" key="1">
    <source>
        <dbReference type="ARBA" id="ARBA00007532"/>
    </source>
</evidence>
<evidence type="ECO:0000256" key="4">
    <source>
        <dbReference type="ARBA" id="ARBA00023002"/>
    </source>
</evidence>
<evidence type="ECO:0000256" key="5">
    <source>
        <dbReference type="ARBA" id="ARBA00023027"/>
    </source>
</evidence>
<dbReference type="Pfam" id="PF02852">
    <property type="entry name" value="Pyr_redox_dim"/>
    <property type="match status" value="1"/>
</dbReference>
<dbReference type="InterPro" id="IPR001251">
    <property type="entry name" value="CRAL-TRIO_dom"/>
</dbReference>
<comment type="catalytic activity">
    <reaction evidence="8">
        <text>N(6)-[(R)-dihydrolipoyl]-L-lysyl-[protein] + NAD(+) = N(6)-[(R)-lipoyl]-L-lysyl-[protein] + NADH + H(+)</text>
        <dbReference type="Rhea" id="RHEA:15045"/>
        <dbReference type="Rhea" id="RHEA-COMP:10474"/>
        <dbReference type="Rhea" id="RHEA-COMP:10475"/>
        <dbReference type="ChEBI" id="CHEBI:15378"/>
        <dbReference type="ChEBI" id="CHEBI:57540"/>
        <dbReference type="ChEBI" id="CHEBI:57945"/>
        <dbReference type="ChEBI" id="CHEBI:83099"/>
        <dbReference type="ChEBI" id="CHEBI:83100"/>
        <dbReference type="EC" id="1.8.1.4"/>
    </reaction>
</comment>
<dbReference type="NCBIfam" id="TIGR01350">
    <property type="entry name" value="lipoamide_DH"/>
    <property type="match status" value="1"/>
</dbReference>
<dbReference type="PANTHER" id="PTHR22912:SF151">
    <property type="entry name" value="DIHYDROLIPOYL DEHYDROGENASE, MITOCHONDRIAL"/>
    <property type="match status" value="1"/>
</dbReference>
<accession>A0ABP0RNF5</accession>
<dbReference type="Proteomes" id="UP001642464">
    <property type="component" value="Unassembled WGS sequence"/>
</dbReference>
<dbReference type="PROSITE" id="PS00076">
    <property type="entry name" value="PYRIDINE_REDOX_1"/>
    <property type="match status" value="1"/>
</dbReference>
<keyword evidence="2 8" id="KW-0285">Flavoprotein</keyword>
<dbReference type="EMBL" id="CAXAMM010041973">
    <property type="protein sequence ID" value="CAK9102149.1"/>
    <property type="molecule type" value="Genomic_DNA"/>
</dbReference>
<comment type="miscellaneous">
    <text evidence="8">The active site is a redox-active disulfide bond.</text>
</comment>
<dbReference type="CDD" id="cd00170">
    <property type="entry name" value="SEC14"/>
    <property type="match status" value="1"/>
</dbReference>
<comment type="caution">
    <text evidence="10">The sequence shown here is derived from an EMBL/GenBank/DDBJ whole genome shotgun (WGS) entry which is preliminary data.</text>
</comment>
<evidence type="ECO:0000256" key="6">
    <source>
        <dbReference type="ARBA" id="ARBA00023157"/>
    </source>
</evidence>
<dbReference type="InterPro" id="IPR023753">
    <property type="entry name" value="FAD/NAD-binding_dom"/>
</dbReference>
<evidence type="ECO:0000256" key="7">
    <source>
        <dbReference type="ARBA" id="ARBA00023284"/>
    </source>
</evidence>
<dbReference type="PROSITE" id="PS50191">
    <property type="entry name" value="CRAL_TRIO"/>
    <property type="match status" value="1"/>
</dbReference>
<dbReference type="InterPro" id="IPR036188">
    <property type="entry name" value="FAD/NAD-bd_sf"/>
</dbReference>
<dbReference type="Gene3D" id="3.40.525.10">
    <property type="entry name" value="CRAL-TRIO lipid binding domain"/>
    <property type="match status" value="1"/>
</dbReference>
<sequence length="869" mass="94346">MQYQLLLAVGEDPVFISRLCAYNVNRLMEIAKLELWFNFVNECAWQYCEAESHRRRYFVMQINIQDVHGVKMMQNRAFLRALGNSSKVNDWLRPQLFGKTYVVNPPRWLSMASRLAGGLMSKKSLEKVWVHPSKVSEGRRLCPFAQQLFEDASVLPKFLGGSRDADEAFPSEPRSAARHAGELPILAGLPRPQASYVISFSPHWRSDLDAFMEGKTEDYVIVDRDGHDILLDQLESPSSDRFPLEIRLQDRGVLGTCDSAFASAICESARSLEGSKQGSHLAMSMCSAVTALEFPVQDCVSARVDVQLRGGNEVEFLVAFTTCGWGCPHGMHTLFQIFQVLKTTAQLNQEGRVTSLGPSICGSKPDAVAQLLKDVQMNIEYFLDLELSLLAKRLKAAKRVKYGCGVVGAGPGGYTGAIKAAQLGLKTVCIDKRGPPGGTCLNVGCIPSKAMLQSSALFHEAKQTFESRGIMGADNLSCDFTKMMENKNAAVKKLTQGIEGLFKRDKVTYLKGYGKLTGPNSVSVAMNDGSEQTITAKNIMLATGSEIIEKLPFVEVDEEQIVSSTGALDLKQVPEKLVVIGGGVIGLELGSVYERLGSKVTVVEFLPTIGGIGIDGEVSKEMQKILKKQGINFMMSTKVTAVEKTGGLVKVGEANCASRTKKAKDANVVLVCVGRREFRDGLGAEEVGVELDGRKIKVDDTFKTSVPSIYAIGDIIHGPMLAHKAEDEGAMVAEYLATGKHPHLDYNNVPSVLYTHPEVAWVGKSEEMLKQEGVEYRKGKFAFAANGRSIANMDTDGFVKVLSCKKTDKLLGVHIINAIAGDIISGACIGIEYGAASEDLARVCMAHPTVSEVLKGAAQKTAFGKAVSG</sequence>
<dbReference type="Pfam" id="PF00650">
    <property type="entry name" value="CRAL_TRIO"/>
    <property type="match status" value="1"/>
</dbReference>
<dbReference type="PRINTS" id="PR00368">
    <property type="entry name" value="FADPNR"/>
</dbReference>
<proteinExistence type="inferred from homology"/>
<keyword evidence="3 8" id="KW-0274">FAD</keyword>
<dbReference type="SUPFAM" id="SSF52087">
    <property type="entry name" value="CRAL/TRIO domain"/>
    <property type="match status" value="1"/>
</dbReference>
<dbReference type="InterPro" id="IPR006258">
    <property type="entry name" value="Lipoamide_DH"/>
</dbReference>
<dbReference type="Pfam" id="PF07992">
    <property type="entry name" value="Pyr_redox_2"/>
    <property type="match status" value="1"/>
</dbReference>
<gene>
    <name evidence="10" type="ORF">SCF082_LOCUS47748</name>
</gene>
<evidence type="ECO:0000256" key="8">
    <source>
        <dbReference type="RuleBase" id="RU003692"/>
    </source>
</evidence>
<evidence type="ECO:0000256" key="2">
    <source>
        <dbReference type="ARBA" id="ARBA00022630"/>
    </source>
</evidence>
<keyword evidence="6" id="KW-1015">Disulfide bond</keyword>